<gene>
    <name evidence="2" type="ORF">BGZ65_003061</name>
</gene>
<accession>A0A9P6IQC7</accession>
<evidence type="ECO:0000313" key="3">
    <source>
        <dbReference type="Proteomes" id="UP000749646"/>
    </source>
</evidence>
<feature type="region of interest" description="Disordered" evidence="1">
    <location>
        <begin position="37"/>
        <end position="72"/>
    </location>
</feature>
<proteinExistence type="predicted"/>
<dbReference type="Proteomes" id="UP000749646">
    <property type="component" value="Unassembled WGS sequence"/>
</dbReference>
<dbReference type="AlphaFoldDB" id="A0A9P6IQC7"/>
<dbReference type="EMBL" id="JAAAHW010009407">
    <property type="protein sequence ID" value="KAF9941486.1"/>
    <property type="molecule type" value="Genomic_DNA"/>
</dbReference>
<organism evidence="2 3">
    <name type="scientific">Modicella reniformis</name>
    <dbReference type="NCBI Taxonomy" id="1440133"/>
    <lineage>
        <taxon>Eukaryota</taxon>
        <taxon>Fungi</taxon>
        <taxon>Fungi incertae sedis</taxon>
        <taxon>Mucoromycota</taxon>
        <taxon>Mortierellomycotina</taxon>
        <taxon>Mortierellomycetes</taxon>
        <taxon>Mortierellales</taxon>
        <taxon>Mortierellaceae</taxon>
        <taxon>Modicella</taxon>
    </lineage>
</organism>
<keyword evidence="3" id="KW-1185">Reference proteome</keyword>
<name>A0A9P6IQC7_9FUNG</name>
<comment type="caution">
    <text evidence="2">The sequence shown here is derived from an EMBL/GenBank/DDBJ whole genome shotgun (WGS) entry which is preliminary data.</text>
</comment>
<evidence type="ECO:0000256" key="1">
    <source>
        <dbReference type="SAM" id="MobiDB-lite"/>
    </source>
</evidence>
<protein>
    <submittedName>
        <fullName evidence="2">Uncharacterized protein</fullName>
    </submittedName>
</protein>
<reference evidence="2" key="1">
    <citation type="journal article" date="2020" name="Fungal Divers.">
        <title>Resolving the Mortierellaceae phylogeny through synthesis of multi-gene phylogenetics and phylogenomics.</title>
        <authorList>
            <person name="Vandepol N."/>
            <person name="Liber J."/>
            <person name="Desiro A."/>
            <person name="Na H."/>
            <person name="Kennedy M."/>
            <person name="Barry K."/>
            <person name="Grigoriev I.V."/>
            <person name="Miller A.N."/>
            <person name="O'Donnell K."/>
            <person name="Stajich J.E."/>
            <person name="Bonito G."/>
        </authorList>
    </citation>
    <scope>NUCLEOTIDE SEQUENCE</scope>
    <source>
        <strain evidence="2">MES-2147</strain>
    </source>
</reference>
<evidence type="ECO:0000313" key="2">
    <source>
        <dbReference type="EMBL" id="KAF9941486.1"/>
    </source>
</evidence>
<sequence length="120" mass="13423">MYCPVARLLSRLLMKRQSPGQRSRQPPSAFHLVRSLSAANKQDKSGKHHNSKNLLYPDLDVEDEKPSVEDGNWDENDVVYSIGHMVIEKFTGNGVGIFSKDRGLVTVFEGGPEAFVDHVE</sequence>